<dbReference type="AlphaFoldDB" id="A0A0P1BG10"/>
<evidence type="ECO:0000256" key="1">
    <source>
        <dbReference type="SAM" id="MobiDB-lite"/>
    </source>
</evidence>
<feature type="region of interest" description="Disordered" evidence="1">
    <location>
        <begin position="27"/>
        <end position="63"/>
    </location>
</feature>
<protein>
    <submittedName>
        <fullName evidence="2">Uncharacterized protein</fullName>
    </submittedName>
</protein>
<keyword evidence="3" id="KW-1185">Reference proteome</keyword>
<reference evidence="2 3" key="1">
    <citation type="submission" date="2014-09" db="EMBL/GenBank/DDBJ databases">
        <authorList>
            <person name="Magalhaes I.L.F."/>
            <person name="Oliveira U."/>
            <person name="Santos F.R."/>
            <person name="Vidigal T.H.D.A."/>
            <person name="Brescovit A.D."/>
            <person name="Santos A.J."/>
        </authorList>
    </citation>
    <scope>NUCLEOTIDE SEQUENCE [LARGE SCALE GENOMIC DNA]</scope>
</reference>
<name>A0A0P1BG10_9BASI</name>
<organism evidence="2 3">
    <name type="scientific">Ceraceosorus bombacis</name>
    <dbReference type="NCBI Taxonomy" id="401625"/>
    <lineage>
        <taxon>Eukaryota</taxon>
        <taxon>Fungi</taxon>
        <taxon>Dikarya</taxon>
        <taxon>Basidiomycota</taxon>
        <taxon>Ustilaginomycotina</taxon>
        <taxon>Exobasidiomycetes</taxon>
        <taxon>Ceraceosorales</taxon>
        <taxon>Ceraceosoraceae</taxon>
        <taxon>Ceraceosorus</taxon>
    </lineage>
</organism>
<proteinExistence type="predicted"/>
<evidence type="ECO:0000313" key="3">
    <source>
        <dbReference type="Proteomes" id="UP000054845"/>
    </source>
</evidence>
<accession>A0A0P1BG10</accession>
<evidence type="ECO:0000313" key="2">
    <source>
        <dbReference type="EMBL" id="CEH15238.1"/>
    </source>
</evidence>
<dbReference type="Proteomes" id="UP000054845">
    <property type="component" value="Unassembled WGS sequence"/>
</dbReference>
<sequence length="84" mass="9535">MHAAPTGACCHALDSWRPAVTVCATNDGQRHSQSERQNKRSSCGCSRRSNREHDSYISARGQHQARVRMKVCQEVRIRMASFEF</sequence>
<dbReference type="EMBL" id="CCYA01000260">
    <property type="protein sequence ID" value="CEH15238.1"/>
    <property type="molecule type" value="Genomic_DNA"/>
</dbReference>
<feature type="compositionally biased region" description="Basic and acidic residues" evidence="1">
    <location>
        <begin position="28"/>
        <end position="38"/>
    </location>
</feature>